<keyword evidence="3" id="KW-1185">Reference proteome</keyword>
<dbReference type="Pfam" id="PF19571">
    <property type="entry name" value="ACT_8"/>
    <property type="match status" value="1"/>
</dbReference>
<dbReference type="SUPFAM" id="SSF55021">
    <property type="entry name" value="ACT-like"/>
    <property type="match status" value="2"/>
</dbReference>
<dbReference type="PROSITE" id="PS51671">
    <property type="entry name" value="ACT"/>
    <property type="match status" value="1"/>
</dbReference>
<reference evidence="2 3" key="1">
    <citation type="journal article" date="2019" name="Front. Microbiol.">
        <title>Thermoanaerosceptrum fracticalcis gen. nov. sp. nov., a Novel Fumarate-Fermenting Microorganism From a Deep Fractured Carbonate Aquifer of the US Great Basin.</title>
        <authorList>
            <person name="Hamilton-Brehm S.D."/>
            <person name="Stewart L.E."/>
            <person name="Zavarin M."/>
            <person name="Caldwell M."/>
            <person name="Lawson P.A."/>
            <person name="Onstott T.C."/>
            <person name="Grzymski J."/>
            <person name="Neveux I."/>
            <person name="Lollar B.S."/>
            <person name="Russell C.E."/>
            <person name="Moser D.P."/>
        </authorList>
    </citation>
    <scope>NUCLEOTIDE SEQUENCE [LARGE SCALE GENOMIC DNA]</scope>
    <source>
        <strain evidence="2 3">DRI-13</strain>
    </source>
</reference>
<proteinExistence type="predicted"/>
<dbReference type="EMBL" id="CP045798">
    <property type="protein sequence ID" value="QNB48466.1"/>
    <property type="molecule type" value="Genomic_DNA"/>
</dbReference>
<dbReference type="InterPro" id="IPR002912">
    <property type="entry name" value="ACT_dom"/>
</dbReference>
<dbReference type="PANTHER" id="PTHR40099:SF1">
    <property type="entry name" value="ACETOLACTATE SYNTHASE, SMALL SUBUNIT"/>
    <property type="match status" value="1"/>
</dbReference>
<feature type="domain" description="ACT" evidence="1">
    <location>
        <begin position="5"/>
        <end position="79"/>
    </location>
</feature>
<gene>
    <name evidence="2" type="ORF">BR63_15425</name>
</gene>
<name>A0A7G6E8R2_THEFR</name>
<dbReference type="CDD" id="cd04882">
    <property type="entry name" value="ACT_Bt0572_2"/>
    <property type="match status" value="1"/>
</dbReference>
<evidence type="ECO:0000259" key="1">
    <source>
        <dbReference type="PROSITE" id="PS51671"/>
    </source>
</evidence>
<protein>
    <submittedName>
        <fullName evidence="2">ACT domain-containing protein</fullName>
    </submittedName>
</protein>
<dbReference type="Gene3D" id="3.30.2130.10">
    <property type="entry name" value="VC0802-like"/>
    <property type="match status" value="1"/>
</dbReference>
<dbReference type="KEGG" id="tfr:BR63_15425"/>
<dbReference type="AlphaFoldDB" id="A0A7G6E8R2"/>
<evidence type="ECO:0000313" key="3">
    <source>
        <dbReference type="Proteomes" id="UP000515847"/>
    </source>
</evidence>
<dbReference type="PANTHER" id="PTHR40099">
    <property type="entry name" value="ACETOLACTATE SYNTHASE, SMALL SUBUNIT"/>
    <property type="match status" value="1"/>
</dbReference>
<organism evidence="2 3">
    <name type="scientific">Thermanaerosceptrum fracticalcis</name>
    <dbReference type="NCBI Taxonomy" id="1712410"/>
    <lineage>
        <taxon>Bacteria</taxon>
        <taxon>Bacillati</taxon>
        <taxon>Bacillota</taxon>
        <taxon>Clostridia</taxon>
        <taxon>Eubacteriales</taxon>
        <taxon>Peptococcaceae</taxon>
        <taxon>Thermanaerosceptrum</taxon>
    </lineage>
</organism>
<dbReference type="InterPro" id="IPR045739">
    <property type="entry name" value="ACT_dom_pair"/>
</dbReference>
<evidence type="ECO:0000313" key="2">
    <source>
        <dbReference type="EMBL" id="QNB48466.1"/>
    </source>
</evidence>
<dbReference type="RefSeq" id="WP_034423744.1">
    <property type="nucleotide sequence ID" value="NZ_CP045798.1"/>
</dbReference>
<sequence length="143" mass="15580">MMVKQISLFLENKEGRLARVCRILGDAGINIRALSIADTSNFGVLRLIVNQPDTAYNILKQNGFVVDITEVIAVEVPDQPGGLAGTLEILEKKNINVEYMYAFLGTTSQDALVILRVENIAGAVETLEAANVKVLEGEEVYSL</sequence>
<dbReference type="Proteomes" id="UP000515847">
    <property type="component" value="Chromosome"/>
</dbReference>
<accession>A0A7G6E8R2</accession>
<dbReference type="CDD" id="cd04908">
    <property type="entry name" value="ACT_Bt0572_1"/>
    <property type="match status" value="1"/>
</dbReference>
<dbReference type="InterPro" id="IPR045865">
    <property type="entry name" value="ACT-like_dom_sf"/>
</dbReference>
<dbReference type="OrthoDB" id="9790662at2"/>